<evidence type="ECO:0000256" key="11">
    <source>
        <dbReference type="ARBA" id="ARBA00047972"/>
    </source>
</evidence>
<evidence type="ECO:0000256" key="3">
    <source>
        <dbReference type="ARBA" id="ARBA00022946"/>
    </source>
</evidence>
<keyword evidence="2 13" id="KW-0378">Hydrolase</keyword>
<dbReference type="InterPro" id="IPR022742">
    <property type="entry name" value="Hydrolase_4"/>
</dbReference>
<evidence type="ECO:0000313" key="14">
    <source>
        <dbReference type="Proteomes" id="UP001596303"/>
    </source>
</evidence>
<evidence type="ECO:0000256" key="10">
    <source>
        <dbReference type="ARBA" id="ARBA00047409"/>
    </source>
</evidence>
<dbReference type="PANTHER" id="PTHR16138:SF7">
    <property type="entry name" value="PALMITOYL-PROTEIN THIOESTERASE ABHD10, MITOCHONDRIAL"/>
    <property type="match status" value="1"/>
</dbReference>
<evidence type="ECO:0000256" key="2">
    <source>
        <dbReference type="ARBA" id="ARBA00022801"/>
    </source>
</evidence>
<keyword evidence="3" id="KW-0809">Transit peptide</keyword>
<dbReference type="RefSeq" id="WP_377379539.1">
    <property type="nucleotide sequence ID" value="NZ_JBHSSW010000017.1"/>
</dbReference>
<dbReference type="EC" id="3.1.2.22" evidence="1"/>
<evidence type="ECO:0000313" key="13">
    <source>
        <dbReference type="EMBL" id="MFC6198912.1"/>
    </source>
</evidence>
<feature type="domain" description="Serine aminopeptidase S33" evidence="12">
    <location>
        <begin position="23"/>
        <end position="133"/>
    </location>
</feature>
<dbReference type="Proteomes" id="UP001596303">
    <property type="component" value="Unassembled WGS sequence"/>
</dbReference>
<organism evidence="13 14">
    <name type="scientific">Ponticaulis profundi</name>
    <dbReference type="NCBI Taxonomy" id="2665222"/>
    <lineage>
        <taxon>Bacteria</taxon>
        <taxon>Pseudomonadati</taxon>
        <taxon>Pseudomonadota</taxon>
        <taxon>Alphaproteobacteria</taxon>
        <taxon>Hyphomonadales</taxon>
        <taxon>Hyphomonadaceae</taxon>
        <taxon>Ponticaulis</taxon>
    </lineage>
</organism>
<evidence type="ECO:0000256" key="4">
    <source>
        <dbReference type="ARBA" id="ARBA00039132"/>
    </source>
</evidence>
<dbReference type="GO" id="GO:0016787">
    <property type="term" value="F:hydrolase activity"/>
    <property type="evidence" value="ECO:0007669"/>
    <property type="project" value="UniProtKB-KW"/>
</dbReference>
<comment type="catalytic activity">
    <reaction evidence="11">
        <text>mycophenolic acid O-acyl-beta-D-glucuronide + H2O = mycophenolate + D-glucuronate + H(+)</text>
        <dbReference type="Rhea" id="RHEA:34179"/>
        <dbReference type="ChEBI" id="CHEBI:15377"/>
        <dbReference type="ChEBI" id="CHEBI:15378"/>
        <dbReference type="ChEBI" id="CHEBI:58720"/>
        <dbReference type="ChEBI" id="CHEBI:62932"/>
        <dbReference type="ChEBI" id="CHEBI:66982"/>
        <dbReference type="EC" id="3.1.1.93"/>
    </reaction>
    <physiologicalReaction direction="left-to-right" evidence="11">
        <dbReference type="Rhea" id="RHEA:34180"/>
    </physiologicalReaction>
</comment>
<dbReference type="PANTHER" id="PTHR16138">
    <property type="entry name" value="MYCOPHENOLIC ACID ACYL-GLUCURONIDE ESTERASE, MITOCHONDRIAL"/>
    <property type="match status" value="1"/>
</dbReference>
<dbReference type="PRINTS" id="PR00111">
    <property type="entry name" value="ABHYDROLASE"/>
</dbReference>
<dbReference type="SUPFAM" id="SSF53474">
    <property type="entry name" value="alpha/beta-Hydrolases"/>
    <property type="match status" value="1"/>
</dbReference>
<comment type="catalytic activity">
    <reaction evidence="10">
        <text>S-hexadecanoyl-L-cysteinyl-[protein] + H2O = L-cysteinyl-[protein] + hexadecanoate + H(+)</text>
        <dbReference type="Rhea" id="RHEA:19233"/>
        <dbReference type="Rhea" id="RHEA-COMP:10131"/>
        <dbReference type="Rhea" id="RHEA-COMP:11032"/>
        <dbReference type="ChEBI" id="CHEBI:7896"/>
        <dbReference type="ChEBI" id="CHEBI:15377"/>
        <dbReference type="ChEBI" id="CHEBI:15378"/>
        <dbReference type="ChEBI" id="CHEBI:29950"/>
        <dbReference type="ChEBI" id="CHEBI:74151"/>
        <dbReference type="EC" id="3.1.2.22"/>
    </reaction>
    <physiologicalReaction direction="left-to-right" evidence="10">
        <dbReference type="Rhea" id="RHEA:19234"/>
    </physiologicalReaction>
</comment>
<dbReference type="EC" id="3.1.1.93" evidence="4"/>
<evidence type="ECO:0000256" key="5">
    <source>
        <dbReference type="ARBA" id="ARBA00039314"/>
    </source>
</evidence>
<comment type="function">
    <text evidence="9">Acts as an acyl-protein thioesterase that hydrolyzes fatty acids from acylated residues in proteins. Regulates the mitochondrial S-depalmitoylation of the nucleophilic active site residue of peroxiredoxin-5/PRDX5, a key antioxidant protein, therefore modulating mitochondrial antioxidant ability. Also catalyzes the deglucuronidation of mycophenolic acid acyl-glucuronide, an active metabolite of the immunosuppressant drug mycophenolate.</text>
</comment>
<dbReference type="Gene3D" id="3.40.50.1820">
    <property type="entry name" value="alpha/beta hydrolase"/>
    <property type="match status" value="1"/>
</dbReference>
<accession>A0ABW1SB79</accession>
<evidence type="ECO:0000256" key="6">
    <source>
        <dbReference type="ARBA" id="ARBA00041520"/>
    </source>
</evidence>
<evidence type="ECO:0000256" key="9">
    <source>
        <dbReference type="ARBA" id="ARBA00046047"/>
    </source>
</evidence>
<evidence type="ECO:0000256" key="8">
    <source>
        <dbReference type="ARBA" id="ARBA00042704"/>
    </source>
</evidence>
<sequence length="249" mass="27584">MQTLKRADNETLAYTKIEAPANKPTLVWLSGFNSDMSGSKALAVKDWAEANGFGYLAFDYFGHGQSSGAFKDGTISRWREDCLTAIDELTSGDLILIGSSMGGWMALLTALARKDRVQGMVLIAPAPDFTEKLLWKELSGAAQEAIAHDGFWMRPTDYGEPYPITRELISDGKTWSILDGPIDLSVPVTILQGKMDPDVPWTHALKVQEKIVSPDCVFHLIKDGEHRLSRDEDIKRLLLEVKLMTEKVG</sequence>
<keyword evidence="14" id="KW-1185">Reference proteome</keyword>
<protein>
    <recommendedName>
        <fullName evidence="5">Palmitoyl-protein thioesterase ABHD10, mitochondrial</fullName>
        <ecNumber evidence="4">3.1.1.93</ecNumber>
        <ecNumber evidence="1">3.1.2.22</ecNumber>
    </recommendedName>
    <alternativeName>
        <fullName evidence="7">Acyl-protein thioesterase ABHD10</fullName>
    </alternativeName>
    <alternativeName>
        <fullName evidence="8">Alpha/beta hydrolase domain-containing protein 10</fullName>
    </alternativeName>
    <alternativeName>
        <fullName evidence="6">Mycophenolic acid acyl-glucuronide esterase, mitochondrial</fullName>
    </alternativeName>
</protein>
<dbReference type="InterPro" id="IPR000073">
    <property type="entry name" value="AB_hydrolase_1"/>
</dbReference>
<evidence type="ECO:0000256" key="7">
    <source>
        <dbReference type="ARBA" id="ARBA00042645"/>
    </source>
</evidence>
<gene>
    <name evidence="13" type="ORF">ACFQDM_12535</name>
</gene>
<dbReference type="Pfam" id="PF12146">
    <property type="entry name" value="Hydrolase_4"/>
    <property type="match status" value="1"/>
</dbReference>
<evidence type="ECO:0000256" key="1">
    <source>
        <dbReference type="ARBA" id="ARBA00012423"/>
    </source>
</evidence>
<proteinExistence type="predicted"/>
<dbReference type="InterPro" id="IPR029058">
    <property type="entry name" value="AB_hydrolase_fold"/>
</dbReference>
<comment type="caution">
    <text evidence="13">The sequence shown here is derived from an EMBL/GenBank/DDBJ whole genome shotgun (WGS) entry which is preliminary data.</text>
</comment>
<evidence type="ECO:0000259" key="12">
    <source>
        <dbReference type="Pfam" id="PF12146"/>
    </source>
</evidence>
<reference evidence="14" key="1">
    <citation type="journal article" date="2019" name="Int. J. Syst. Evol. Microbiol.">
        <title>The Global Catalogue of Microorganisms (GCM) 10K type strain sequencing project: providing services to taxonomists for standard genome sequencing and annotation.</title>
        <authorList>
            <consortium name="The Broad Institute Genomics Platform"/>
            <consortium name="The Broad Institute Genome Sequencing Center for Infectious Disease"/>
            <person name="Wu L."/>
            <person name="Ma J."/>
        </authorList>
    </citation>
    <scope>NUCLEOTIDE SEQUENCE [LARGE SCALE GENOMIC DNA]</scope>
    <source>
        <strain evidence="14">CGMCC-1.15741</strain>
    </source>
</reference>
<name>A0ABW1SB79_9PROT</name>
<dbReference type="InterPro" id="IPR052382">
    <property type="entry name" value="ABHD10_acyl-thioesterase"/>
</dbReference>
<dbReference type="EMBL" id="JBHSSW010000017">
    <property type="protein sequence ID" value="MFC6198912.1"/>
    <property type="molecule type" value="Genomic_DNA"/>
</dbReference>